<reference evidence="3" key="1">
    <citation type="submission" date="2007-02" db="EMBL/GenBank/DDBJ databases">
        <title>Complete sequence of Clostridium thermocellum ATCC 27405.</title>
        <authorList>
            <consortium name="US DOE Joint Genome Institute"/>
            <person name="Copeland A."/>
            <person name="Lucas S."/>
            <person name="Lapidus A."/>
            <person name="Barry K."/>
            <person name="Detter J.C."/>
            <person name="Glavina del Rio T."/>
            <person name="Hammon N."/>
            <person name="Israni S."/>
            <person name="Dalin E."/>
            <person name="Tice H."/>
            <person name="Pitluck S."/>
            <person name="Chertkov O."/>
            <person name="Brettin T."/>
            <person name="Bruce D."/>
            <person name="Han C."/>
            <person name="Tapia R."/>
            <person name="Gilna P."/>
            <person name="Schmutz J."/>
            <person name="Larimer F."/>
            <person name="Land M."/>
            <person name="Hauser L."/>
            <person name="Kyrpides N."/>
            <person name="Mikhailova N."/>
            <person name="Wu J.H.D."/>
            <person name="Newcomb M."/>
            <person name="Richardson P."/>
        </authorList>
    </citation>
    <scope>NUCLEOTIDE SEQUENCE [LARGE SCALE GENOMIC DNA]</scope>
    <source>
        <strain evidence="3">ATCC 27405 / DSM 1237 / JCM 9322 / NBRC 103400 / NCIMB 10682 / NRRL B-4536 / VPI 7372</strain>
    </source>
</reference>
<dbReference type="AlphaFoldDB" id="A3DHK8"/>
<name>A3DHK8_ACET2</name>
<feature type="domain" description="6-hydroxymethylpterin diphosphokinase MptE-like" evidence="1">
    <location>
        <begin position="230"/>
        <end position="394"/>
    </location>
</feature>
<dbReference type="HOGENOM" id="CLU_026503_0_0_9"/>
<accession>A3DHK8</accession>
<dbReference type="Proteomes" id="UP000002145">
    <property type="component" value="Chromosome"/>
</dbReference>
<dbReference type="InterPro" id="IPR002826">
    <property type="entry name" value="MptE-like"/>
</dbReference>
<keyword evidence="3" id="KW-1185">Reference proteome</keyword>
<reference evidence="2 3" key="2">
    <citation type="journal article" date="2013" name="Biotechnol. Biofuels">
        <title>Global transcriptome analysis of Clostridium thermocellum ATCC 27405 during growth on dilute acid pretreated Populus and switchgrass.</title>
        <authorList>
            <person name="Wilson C.M."/>
            <person name="Rodriguez M.Jr."/>
            <person name="Johnson C.M."/>
            <person name="Martin S.L."/>
            <person name="Chu T.M."/>
            <person name="Wolfinger R.D."/>
            <person name="Hauser L.J."/>
            <person name="Land M.L."/>
            <person name="Klingeman D.M."/>
            <person name="Syed M.H."/>
            <person name="Ragauskas A.J."/>
            <person name="Tschaplinski T.J."/>
            <person name="Mielenz J.R."/>
            <person name="Brown S.D."/>
        </authorList>
    </citation>
    <scope>NUCLEOTIDE SEQUENCE [LARGE SCALE GENOMIC DNA]</scope>
    <source>
        <strain evidence="3">ATCC 27405 / DSM 1237 / JCM 9322 / NBRC 103400 / NCIMB 10682 / NRRL B-4536 / VPI 7372</strain>
    </source>
</reference>
<evidence type="ECO:0000313" key="2">
    <source>
        <dbReference type="EMBL" id="ABN53437.1"/>
    </source>
</evidence>
<protein>
    <recommendedName>
        <fullName evidence="1">6-hydroxymethylpterin diphosphokinase MptE-like domain-containing protein</fullName>
    </recommendedName>
</protein>
<dbReference type="KEGG" id="cth:Cthe_2235"/>
<proteinExistence type="predicted"/>
<dbReference type="PANTHER" id="PTHR41786">
    <property type="entry name" value="MOTILITY ACCESSORY FACTOR MAF"/>
    <property type="match status" value="1"/>
</dbReference>
<dbReference type="STRING" id="203119.Cthe_2235"/>
<organism evidence="2 3">
    <name type="scientific">Acetivibrio thermocellus (strain ATCC 27405 / DSM 1237 / JCM 9322 / NBRC 103400 / NCIMB 10682 / NRRL B-4536 / VPI 7372)</name>
    <name type="common">Clostridium thermocellum</name>
    <dbReference type="NCBI Taxonomy" id="203119"/>
    <lineage>
        <taxon>Bacteria</taxon>
        <taxon>Bacillati</taxon>
        <taxon>Bacillota</taxon>
        <taxon>Clostridia</taxon>
        <taxon>Eubacteriales</taxon>
        <taxon>Oscillospiraceae</taxon>
        <taxon>Acetivibrio</taxon>
    </lineage>
</organism>
<evidence type="ECO:0000313" key="3">
    <source>
        <dbReference type="Proteomes" id="UP000002145"/>
    </source>
</evidence>
<gene>
    <name evidence="2" type="ordered locus">Cthe_2235</name>
</gene>
<dbReference type="PANTHER" id="PTHR41786:SF1">
    <property type="entry name" value="6-HYDROXYMETHYLPTERIN DIPHOSPHOKINASE MPTE-LIKE DOMAIN-CONTAINING PROTEIN"/>
    <property type="match status" value="1"/>
</dbReference>
<dbReference type="Pfam" id="PF01973">
    <property type="entry name" value="MptE-like"/>
    <property type="match status" value="1"/>
</dbReference>
<dbReference type="EMBL" id="CP000568">
    <property type="protein sequence ID" value="ABN53437.1"/>
    <property type="molecule type" value="Genomic_DNA"/>
</dbReference>
<evidence type="ECO:0000259" key="1">
    <source>
        <dbReference type="Pfam" id="PF01973"/>
    </source>
</evidence>
<sequence>MPAFFKTFDRQEDFMVDVFRLNIDALKENYLPLARFFENLNENTGNESSVILETSKSGMPNFRVKKGEHTFFVHSPYDPRTEAIRWAEKIDLKGFDTIAVLGIGCGYHIEELEKKYPDKNKIVIEPDRNVFLKLLNTRDITHLISSKNILFIISDNTEEIAKVFLLLREEGEIDSVEFNELLSYRKVYEDWWLELKKEYIKFARLHQINTNTSVFFAEAWLTNLFEGMWQLTKSVHIKEYKSAFANIPAIVVSAGPALNKNVHLLKELYNKAVIISAGSALNILESRGITPHIMVGVDGGEAESRIFNNVKSNEIYFAYSLSVHYDGLKNYSGPKIYFKTNVLGYGDWIDEKLGIEGAENLRSGSSVSNLSLDIARYMGCNPIIVIGQNLSFPNLESYADGAVLKQEQDRHIQQCVENSNKYYVLEKDIDGNDVYTTHSMLSIRFYFEEYIKNHPDRLYLNGSEEGLPIKGMKNMPLKEIVEKYCTKEYDIKGILDKKFKEEFEAENVKAKEIKIRRILEDIHKESTEIRQKAIKRIDLILDILSNIRGSHNDKWEEIDRLTDEIESSDLYKYFVEPLSKYFIQAVKNERERKMESIPDIQERLKYLYEGLLIQYVEVKDKIVLIDDLSQKIIENIDKKEATKCLSMV</sequence>
<dbReference type="eggNOG" id="COG2604">
    <property type="taxonomic scope" value="Bacteria"/>
</dbReference>